<dbReference type="GO" id="GO:0005789">
    <property type="term" value="C:endoplasmic reticulum membrane"/>
    <property type="evidence" value="ECO:0007669"/>
    <property type="project" value="TreeGrafter"/>
</dbReference>
<dbReference type="Gene3D" id="3.40.30.10">
    <property type="entry name" value="Glutaredoxin"/>
    <property type="match status" value="1"/>
</dbReference>
<proteinExistence type="predicted"/>
<protein>
    <recommendedName>
        <fullName evidence="7">Selenoprotein T</fullName>
    </recommendedName>
</protein>
<name>A0A814DPI4_ADIRI</name>
<sequence length="237" mass="27253">MREKNNIKIINAMHEMNQMFTRNLLLSVSTVLLLTCFDLSRIYMNQTQTKTTSTSINDDLSEAQSEEMSSVPPPKMKMQLGPIIKFRYCQGCGYQNLFKQFSELVRTHYPNMAVVGENYPPQPLKAFLARLVSMIKMALLVCLLFGQNPFTLLRIPTPRVYSWALQNKMYACLMIFFLSNSIESYLIATGAFEITVDDVPLWSKIDTGRIPSSNEFVQMLQTFNPNKDMNDFTRLHS</sequence>
<feature type="region of interest" description="Disordered" evidence="3">
    <location>
        <begin position="53"/>
        <end position="72"/>
    </location>
</feature>
<keyword evidence="4" id="KW-0472">Membrane</keyword>
<dbReference type="EMBL" id="CAJNOJ010000048">
    <property type="protein sequence ID" value="CAF0957307.1"/>
    <property type="molecule type" value="Genomic_DNA"/>
</dbReference>
<dbReference type="PANTHER" id="PTHR13544:SF0">
    <property type="entry name" value="THIOREDOXIN REDUCTASE-LIKE SELENOPROTEIN T"/>
    <property type="match status" value="1"/>
</dbReference>
<evidence type="ECO:0000256" key="3">
    <source>
        <dbReference type="SAM" id="MobiDB-lite"/>
    </source>
</evidence>
<keyword evidence="2" id="KW-0676">Redox-active center</keyword>
<keyword evidence="4" id="KW-1133">Transmembrane helix</keyword>
<dbReference type="OrthoDB" id="60822at2759"/>
<dbReference type="Proteomes" id="UP000663852">
    <property type="component" value="Unassembled WGS sequence"/>
</dbReference>
<dbReference type="InterPro" id="IPR036249">
    <property type="entry name" value="Thioredoxin-like_sf"/>
</dbReference>
<evidence type="ECO:0000313" key="5">
    <source>
        <dbReference type="EMBL" id="CAF0957307.1"/>
    </source>
</evidence>
<keyword evidence="4" id="KW-0812">Transmembrane</keyword>
<organism evidence="5 6">
    <name type="scientific">Adineta ricciae</name>
    <name type="common">Rotifer</name>
    <dbReference type="NCBI Taxonomy" id="249248"/>
    <lineage>
        <taxon>Eukaryota</taxon>
        <taxon>Metazoa</taxon>
        <taxon>Spiralia</taxon>
        <taxon>Gnathifera</taxon>
        <taxon>Rotifera</taxon>
        <taxon>Eurotatoria</taxon>
        <taxon>Bdelloidea</taxon>
        <taxon>Adinetida</taxon>
        <taxon>Adinetidae</taxon>
        <taxon>Adineta</taxon>
    </lineage>
</organism>
<dbReference type="NCBIfam" id="TIGR02174">
    <property type="entry name" value="CXXU_selWTH"/>
    <property type="match status" value="1"/>
</dbReference>
<dbReference type="InterPro" id="IPR019389">
    <property type="entry name" value="Selenoprotein_T"/>
</dbReference>
<reference evidence="5" key="1">
    <citation type="submission" date="2021-02" db="EMBL/GenBank/DDBJ databases">
        <authorList>
            <person name="Nowell W R."/>
        </authorList>
    </citation>
    <scope>NUCLEOTIDE SEQUENCE</scope>
</reference>
<keyword evidence="1" id="KW-0732">Signal</keyword>
<dbReference type="AlphaFoldDB" id="A0A814DPI4"/>
<comment type="caution">
    <text evidence="5">The sequence shown here is derived from an EMBL/GenBank/DDBJ whole genome shotgun (WGS) entry which is preliminary data.</text>
</comment>
<evidence type="ECO:0000256" key="1">
    <source>
        <dbReference type="ARBA" id="ARBA00022729"/>
    </source>
</evidence>
<gene>
    <name evidence="5" type="ORF">EDS130_LOCUS12662</name>
</gene>
<evidence type="ECO:0000256" key="4">
    <source>
        <dbReference type="SAM" id="Phobius"/>
    </source>
</evidence>
<dbReference type="GO" id="GO:0004791">
    <property type="term" value="F:thioredoxin-disulfide reductase (NADPH) activity"/>
    <property type="evidence" value="ECO:0007669"/>
    <property type="project" value="TreeGrafter"/>
</dbReference>
<dbReference type="GO" id="GO:0045454">
    <property type="term" value="P:cell redox homeostasis"/>
    <property type="evidence" value="ECO:0007669"/>
    <property type="project" value="TreeGrafter"/>
</dbReference>
<feature type="transmembrane region" description="Helical" evidence="4">
    <location>
        <begin position="127"/>
        <end position="146"/>
    </location>
</feature>
<dbReference type="PANTHER" id="PTHR13544">
    <property type="entry name" value="SELENOPROTEIN T"/>
    <property type="match status" value="1"/>
</dbReference>
<evidence type="ECO:0000256" key="2">
    <source>
        <dbReference type="ARBA" id="ARBA00023284"/>
    </source>
</evidence>
<dbReference type="InterPro" id="IPR011893">
    <property type="entry name" value="Selenoprotein_Rdx-typ"/>
</dbReference>
<evidence type="ECO:0000313" key="6">
    <source>
        <dbReference type="Proteomes" id="UP000663852"/>
    </source>
</evidence>
<dbReference type="SUPFAM" id="SSF52833">
    <property type="entry name" value="Thioredoxin-like"/>
    <property type="match status" value="1"/>
</dbReference>
<evidence type="ECO:0008006" key="7">
    <source>
        <dbReference type="Google" id="ProtNLM"/>
    </source>
</evidence>
<accession>A0A814DPI4</accession>
<dbReference type="Pfam" id="PF10262">
    <property type="entry name" value="Rdx"/>
    <property type="match status" value="1"/>
</dbReference>